<evidence type="ECO:0000259" key="2">
    <source>
        <dbReference type="Pfam" id="PF23988"/>
    </source>
</evidence>
<dbReference type="InterPro" id="IPR054216">
    <property type="entry name" value="DUF6930"/>
</dbReference>
<dbReference type="OrthoDB" id="9814022at2"/>
<protein>
    <submittedName>
        <fullName evidence="3">Uncharacterized protein</fullName>
    </submittedName>
</protein>
<name>A0A6I1MLY9_9CLOT</name>
<dbReference type="Proteomes" id="UP000430345">
    <property type="component" value="Unassembled WGS sequence"/>
</dbReference>
<evidence type="ECO:0000259" key="1">
    <source>
        <dbReference type="Pfam" id="PF22007"/>
    </source>
</evidence>
<accession>A0A6I1MLY9</accession>
<dbReference type="Pfam" id="PF23988">
    <property type="entry name" value="DUF7309"/>
    <property type="match status" value="1"/>
</dbReference>
<comment type="caution">
    <text evidence="3">The sequence shown here is derived from an EMBL/GenBank/DDBJ whole genome shotgun (WGS) entry which is preliminary data.</text>
</comment>
<dbReference type="RefSeq" id="WP_152890133.1">
    <property type="nucleotide sequence ID" value="NZ_WHJC01000136.1"/>
</dbReference>
<gene>
    <name evidence="3" type="ORF">GBZ86_09650</name>
</gene>
<reference evidence="3 4" key="1">
    <citation type="submission" date="2019-10" db="EMBL/GenBank/DDBJ databases">
        <title>The Genome Sequence of Clostridium tarantellae Isolated from Fish Brain.</title>
        <authorList>
            <person name="Bano L."/>
            <person name="Kiel M."/>
            <person name="Sales G."/>
            <person name="Doxey A.C."/>
            <person name="Mansfield M.J."/>
            <person name="Schiavone M."/>
            <person name="Rossetto O."/>
            <person name="Pirazzini M."/>
            <person name="Dobrindt U."/>
            <person name="Montecucco C."/>
        </authorList>
    </citation>
    <scope>NUCLEOTIDE SEQUENCE [LARGE SCALE GENOMIC DNA]</scope>
    <source>
        <strain evidence="3 4">DSM 3997</strain>
    </source>
</reference>
<proteinExistence type="predicted"/>
<sequence length="604" mass="71727">MDGKCYFCEKDLKSRSALKHIKSCITRVSNVEDMKNDSSKLIKKYLIQITPTYMKSEYWMYITIDENLKLKDLDQFLRKIWLECCGHLSSFKIYDEKYDSDVNDEDEENEDCDFFSWTFKDAKSLNYKLKDVINIDDIVTYSYDWGSTTELKLKIIDKFTTGNKEKKIEIIARNSEHTENCYICSKTSTYYDYEKNRYLCKSCVNNLKLSEESIEEVSYLNSPRDGVCGYVGERETEFEFLPVKIKENLNNMKNSSTIFKKNKKEILLESLYKTTKEFNELKPWETLFDTEFFVIKFPEKDDIILCSVLGKAGEVFGIVIYNNFESINSYFNILNCNYNTQFEMVNKQKALALYFDDRKDIENEDYNMIKASGISFRGKKQWPSFRKYEPGYVPYFIKDTNELKLVNDVLKHSINIIKDFKNNKEKLGIFQREEDKLYFYTVNKDDTLKEELIDFETFFKRCNTSVQIPAIYDELYIKRLIKQCRRTNDIFELDIFYLPTSLMDEECPYFPAVLLMVDTKDNMVVGNHITHPKHMYEEFQSYLIEWIKENKVIPRKIKMNGNNSNLICIEHLIKCFGIEIELLSNLSNMSEIKEDFFNSINIFE</sequence>
<dbReference type="Pfam" id="PF22007">
    <property type="entry name" value="DUF6930"/>
    <property type="match status" value="1"/>
</dbReference>
<keyword evidence="4" id="KW-1185">Reference proteome</keyword>
<dbReference type="AlphaFoldDB" id="A0A6I1MLY9"/>
<dbReference type="Gene3D" id="3.10.290.30">
    <property type="entry name" value="MM3350-like"/>
    <property type="match status" value="1"/>
</dbReference>
<dbReference type="SUPFAM" id="SSF159941">
    <property type="entry name" value="MM3350-like"/>
    <property type="match status" value="1"/>
</dbReference>
<evidence type="ECO:0000313" key="3">
    <source>
        <dbReference type="EMBL" id="MPQ44024.1"/>
    </source>
</evidence>
<dbReference type="InterPro" id="IPR055733">
    <property type="entry name" value="DUF7309"/>
</dbReference>
<dbReference type="InterPro" id="IPR024047">
    <property type="entry name" value="MM3350-like_sf"/>
</dbReference>
<organism evidence="3 4">
    <name type="scientific">Clostridium tarantellae</name>
    <dbReference type="NCBI Taxonomy" id="39493"/>
    <lineage>
        <taxon>Bacteria</taxon>
        <taxon>Bacillati</taxon>
        <taxon>Bacillota</taxon>
        <taxon>Clostridia</taxon>
        <taxon>Eubacteriales</taxon>
        <taxon>Clostridiaceae</taxon>
        <taxon>Clostridium</taxon>
    </lineage>
</organism>
<evidence type="ECO:0000313" key="4">
    <source>
        <dbReference type="Proteomes" id="UP000430345"/>
    </source>
</evidence>
<feature type="domain" description="DUF7309" evidence="2">
    <location>
        <begin position="270"/>
        <end position="428"/>
    </location>
</feature>
<feature type="domain" description="DUF6930" evidence="1">
    <location>
        <begin position="477"/>
        <end position="597"/>
    </location>
</feature>
<dbReference type="EMBL" id="WHJC01000136">
    <property type="protein sequence ID" value="MPQ44024.1"/>
    <property type="molecule type" value="Genomic_DNA"/>
</dbReference>